<keyword evidence="3" id="KW-1185">Reference proteome</keyword>
<accession>A0A4U1CQY5</accession>
<dbReference type="Proteomes" id="UP000309488">
    <property type="component" value="Unassembled WGS sequence"/>
</dbReference>
<evidence type="ECO:0000313" key="3">
    <source>
        <dbReference type="Proteomes" id="UP000309488"/>
    </source>
</evidence>
<dbReference type="AlphaFoldDB" id="A0A4U1CQY5"/>
<dbReference type="InterPro" id="IPR005094">
    <property type="entry name" value="Endonuclease_MobA/VirD2"/>
</dbReference>
<evidence type="ECO:0000259" key="1">
    <source>
        <dbReference type="Pfam" id="PF03432"/>
    </source>
</evidence>
<name>A0A4U1CQY5_9SPHI</name>
<dbReference type="Pfam" id="PF03432">
    <property type="entry name" value="Relaxase"/>
    <property type="match status" value="1"/>
</dbReference>
<dbReference type="EMBL" id="SWBR01000003">
    <property type="protein sequence ID" value="TKC08011.1"/>
    <property type="molecule type" value="Genomic_DNA"/>
</dbReference>
<proteinExistence type="predicted"/>
<evidence type="ECO:0000313" key="2">
    <source>
        <dbReference type="EMBL" id="TKC08011.1"/>
    </source>
</evidence>
<protein>
    <submittedName>
        <fullName evidence="2">Relaxase</fullName>
    </submittedName>
</protein>
<sequence length="446" mass="50761">MVVKILSSSASFNGVNYNTNKMDQNKGELMKIENFGPLLGLDNLRPEDYSNYLKLVSAQNTRIKAPQFHAAISCKGKEYNKEQLTEIATSWLKEMGYAKNPYLIVFHKDTENNHVHIVSTRVDKEGKKISSEFEKIKAVQNINKVMGIDEGINASQDVEKALTYQFSTKAQFMMILESRGYVLKQNERNIEVIKFGKKQLDINLVSINDKSLSFEKDTNRIAQMRAIFEKYKLVYNTDLSAKTMLLAGGLKKNTDTYTSDLSEFLKEKFGIELIYHGKDGKQPYGYSIIDHAEKNVFKGGDVISLKELLNYSTANKVYEPKNQRIKTNDNKTNITSKLSEEQVNYYATLLKASLYNYPTLLQGLSSQSLVITKKYNELFLNDVIAGVEVPILEILETDDYRNLTQSYFGNENLPVESLEINHSAPIAQIHLADDQDDAARKKKRKS</sequence>
<organism evidence="2 3">
    <name type="scientific">Pedobacter polaris</name>
    <dbReference type="NCBI Taxonomy" id="2571273"/>
    <lineage>
        <taxon>Bacteria</taxon>
        <taxon>Pseudomonadati</taxon>
        <taxon>Bacteroidota</taxon>
        <taxon>Sphingobacteriia</taxon>
        <taxon>Sphingobacteriales</taxon>
        <taxon>Sphingobacteriaceae</taxon>
        <taxon>Pedobacter</taxon>
    </lineage>
</organism>
<gene>
    <name evidence="2" type="ORF">FA048_12670</name>
</gene>
<reference evidence="2 3" key="1">
    <citation type="submission" date="2019-04" db="EMBL/GenBank/DDBJ databases">
        <title>Pedobacter sp. RP-3-22 sp. nov., isolated from Arctic soil.</title>
        <authorList>
            <person name="Dahal R.H."/>
            <person name="Kim D.-U."/>
        </authorList>
    </citation>
    <scope>NUCLEOTIDE SEQUENCE [LARGE SCALE GENOMIC DNA]</scope>
    <source>
        <strain evidence="2 3">RP-3-22</strain>
    </source>
</reference>
<dbReference type="OrthoDB" id="915634at2"/>
<comment type="caution">
    <text evidence="2">The sequence shown here is derived from an EMBL/GenBank/DDBJ whole genome shotgun (WGS) entry which is preliminary data.</text>
</comment>
<feature type="domain" description="MobA/VirD2-like nuclease" evidence="1">
    <location>
        <begin position="40"/>
        <end position="145"/>
    </location>
</feature>